<evidence type="ECO:0000256" key="8">
    <source>
        <dbReference type="ARBA" id="ARBA00023136"/>
    </source>
</evidence>
<sequence>MKEISDKIRLLFRDPQLKRKMLFTLFIFLAFRIFAFLPVPTIDLPKLRSLFAQNQFLSLLDIFSGGTLINFSIMALGLNPYINASIIIQLLTAIFPALEHLSKEGEYGRYKINQYTRFLTAPLTIVQAVGIFILLKNQKIIGVLSPLEFFSFILTMVAGTFILVWFGELVSEFGLGNGISLLIFAGIVGRIPVVLGRTIAVINQELIFNVIIFAFLAAFVIGAIVYINEAVRKIPVYYAKRIRGNRVYQGATNFLPLKLNQAGVIPIIFAVSFVLFPQLLGNFLVYVKNPAISNFASFLIKLFNPSGFFYNFFYFLLVIGFTYFYTVIVFNPQKISEEIQKHGGFVPGIRPGVATKEYLEKILYRITSVGAIFLGIVAILPAIVSKVTNVSGLVIGGTGILIVVSVILETFKMIEAQLVMKSYEKFIR</sequence>
<keyword evidence="8 10" id="KW-0472">Membrane</keyword>
<feature type="transmembrane region" description="Helical" evidence="10">
    <location>
        <begin position="173"/>
        <end position="194"/>
    </location>
</feature>
<feature type="transmembrane region" description="Helical" evidence="10">
    <location>
        <begin position="51"/>
        <end position="69"/>
    </location>
</feature>
<feature type="transmembrane region" description="Helical" evidence="10">
    <location>
        <begin position="259"/>
        <end position="276"/>
    </location>
</feature>
<keyword evidence="7 10" id="KW-0811">Translocation</keyword>
<dbReference type="InterPro" id="IPR002208">
    <property type="entry name" value="SecY/SEC61-alpha"/>
</dbReference>
<feature type="transmembrane region" description="Helical" evidence="10">
    <location>
        <begin position="362"/>
        <end position="384"/>
    </location>
</feature>
<dbReference type="PRINTS" id="PR00303">
    <property type="entry name" value="SECYTRNLCASE"/>
</dbReference>
<dbReference type="InterPro" id="IPR026593">
    <property type="entry name" value="SecY"/>
</dbReference>
<keyword evidence="6 10" id="KW-1133">Transmembrane helix</keyword>
<evidence type="ECO:0000256" key="7">
    <source>
        <dbReference type="ARBA" id="ARBA00023010"/>
    </source>
</evidence>
<comment type="caution">
    <text evidence="14">The sequence shown here is derived from an EMBL/GenBank/DDBJ whole genome shotgun (WGS) entry which is preliminary data.</text>
</comment>
<dbReference type="EMBL" id="MGAI01000001">
    <property type="protein sequence ID" value="OGK45756.1"/>
    <property type="molecule type" value="Genomic_DNA"/>
</dbReference>
<evidence type="ECO:0000313" key="15">
    <source>
        <dbReference type="Proteomes" id="UP000178040"/>
    </source>
</evidence>
<feature type="transmembrane region" description="Helical" evidence="10">
    <location>
        <begin position="118"/>
        <end position="135"/>
    </location>
</feature>
<evidence type="ECO:0000256" key="4">
    <source>
        <dbReference type="ARBA" id="ARBA00022692"/>
    </source>
</evidence>
<dbReference type="PROSITE" id="PS00756">
    <property type="entry name" value="SECY_2"/>
    <property type="match status" value="1"/>
</dbReference>
<feature type="transmembrane region" description="Helical" evidence="10">
    <location>
        <begin position="81"/>
        <end position="98"/>
    </location>
</feature>
<keyword evidence="10" id="KW-1003">Cell membrane</keyword>
<accession>A0A1F7IQY1</accession>
<keyword evidence="4 10" id="KW-0812">Transmembrane</keyword>
<evidence type="ECO:0000256" key="9">
    <source>
        <dbReference type="ARBA" id="ARBA00039733"/>
    </source>
</evidence>
<evidence type="ECO:0000256" key="1">
    <source>
        <dbReference type="ARBA" id="ARBA00004141"/>
    </source>
</evidence>
<dbReference type="FunFam" id="1.10.3370.10:FF:000001">
    <property type="entry name" value="Preprotein translocase subunit SecY"/>
    <property type="match status" value="1"/>
</dbReference>
<dbReference type="AlphaFoldDB" id="A0A1F7IQY1"/>
<feature type="transmembrane region" description="Helical" evidence="10">
    <location>
        <begin position="206"/>
        <end position="227"/>
    </location>
</feature>
<dbReference type="PANTHER" id="PTHR10906">
    <property type="entry name" value="SECY/SEC61-ALPHA FAMILY MEMBER"/>
    <property type="match status" value="1"/>
</dbReference>
<evidence type="ECO:0000313" key="14">
    <source>
        <dbReference type="EMBL" id="OGK45756.1"/>
    </source>
</evidence>
<evidence type="ECO:0000256" key="5">
    <source>
        <dbReference type="ARBA" id="ARBA00022927"/>
    </source>
</evidence>
<comment type="caution">
    <text evidence="10">Lacks conserved residue(s) required for the propagation of feature annotation.</text>
</comment>
<dbReference type="PROSITE" id="PS00755">
    <property type="entry name" value="SECY_1"/>
    <property type="match status" value="1"/>
</dbReference>
<feature type="transmembrane region" description="Helical" evidence="10">
    <location>
        <begin position="147"/>
        <end position="167"/>
    </location>
</feature>
<keyword evidence="3 10" id="KW-0813">Transport</keyword>
<evidence type="ECO:0000256" key="13">
    <source>
        <dbReference type="RuleBase" id="RU004349"/>
    </source>
</evidence>
<name>A0A1F7IQY1_9BACT</name>
<evidence type="ECO:0000256" key="10">
    <source>
        <dbReference type="HAMAP-Rule" id="MF_01465"/>
    </source>
</evidence>
<reference evidence="14 15" key="1">
    <citation type="journal article" date="2016" name="Nat. Commun.">
        <title>Thousands of microbial genomes shed light on interconnected biogeochemical processes in an aquifer system.</title>
        <authorList>
            <person name="Anantharaman K."/>
            <person name="Brown C.T."/>
            <person name="Hug L.A."/>
            <person name="Sharon I."/>
            <person name="Castelle C.J."/>
            <person name="Probst A.J."/>
            <person name="Thomas B.C."/>
            <person name="Singh A."/>
            <person name="Wilkins M.J."/>
            <person name="Karaoz U."/>
            <person name="Brodie E.L."/>
            <person name="Williams K.H."/>
            <person name="Hubbard S.S."/>
            <person name="Banfield J.F."/>
        </authorList>
    </citation>
    <scope>NUCLEOTIDE SEQUENCE [LARGE SCALE GENOMIC DNA]</scope>
</reference>
<dbReference type="HAMAP" id="MF_01465">
    <property type="entry name" value="SecY"/>
    <property type="match status" value="1"/>
</dbReference>
<evidence type="ECO:0000256" key="12">
    <source>
        <dbReference type="RuleBase" id="RU003484"/>
    </source>
</evidence>
<organism evidence="14 15">
    <name type="scientific">Candidatus Roizmanbacteria bacterium RIFCSPLOWO2_01_FULL_37_16</name>
    <dbReference type="NCBI Taxonomy" id="1802058"/>
    <lineage>
        <taxon>Bacteria</taxon>
        <taxon>Candidatus Roizmaniibacteriota</taxon>
    </lineage>
</organism>
<comment type="subcellular location">
    <subcellularLocation>
        <location evidence="10">Cell membrane</location>
        <topology evidence="10">Multi-pass membrane protein</topology>
    </subcellularLocation>
    <subcellularLocation>
        <location evidence="1 12">Membrane</location>
        <topology evidence="1 12">Multi-pass membrane protein</topology>
    </subcellularLocation>
</comment>
<protein>
    <recommendedName>
        <fullName evidence="9 10">Protein translocase subunit SecY</fullName>
    </recommendedName>
</protein>
<dbReference type="GO" id="GO:0065002">
    <property type="term" value="P:intracellular protein transmembrane transport"/>
    <property type="evidence" value="ECO:0007669"/>
    <property type="project" value="UniProtKB-UniRule"/>
</dbReference>
<feature type="transmembrane region" description="Helical" evidence="10">
    <location>
        <begin position="309"/>
        <end position="330"/>
    </location>
</feature>
<feature type="transmembrane region" description="Helical" evidence="10">
    <location>
        <begin position="21"/>
        <end position="39"/>
    </location>
</feature>
<dbReference type="GO" id="GO:0005886">
    <property type="term" value="C:plasma membrane"/>
    <property type="evidence" value="ECO:0007669"/>
    <property type="project" value="UniProtKB-SubCell"/>
</dbReference>
<evidence type="ECO:0000256" key="6">
    <source>
        <dbReference type="ARBA" id="ARBA00022989"/>
    </source>
</evidence>
<feature type="transmembrane region" description="Helical" evidence="10">
    <location>
        <begin position="390"/>
        <end position="411"/>
    </location>
</feature>
<dbReference type="InterPro" id="IPR023201">
    <property type="entry name" value="SecY_dom_sf"/>
</dbReference>
<dbReference type="InterPro" id="IPR030659">
    <property type="entry name" value="SecY_CS"/>
</dbReference>
<dbReference type="GO" id="GO:0043952">
    <property type="term" value="P:protein transport by the Sec complex"/>
    <property type="evidence" value="ECO:0007669"/>
    <property type="project" value="UniProtKB-UniRule"/>
</dbReference>
<dbReference type="SUPFAM" id="SSF103491">
    <property type="entry name" value="Preprotein translocase SecY subunit"/>
    <property type="match status" value="1"/>
</dbReference>
<dbReference type="Proteomes" id="UP000178040">
    <property type="component" value="Unassembled WGS sequence"/>
</dbReference>
<evidence type="ECO:0000256" key="3">
    <source>
        <dbReference type="ARBA" id="ARBA00022448"/>
    </source>
</evidence>
<comment type="function">
    <text evidence="10 11">The central subunit of the protein translocation channel SecYEG. Consists of two halves formed by TMs 1-5 and 6-10. These two domains form a lateral gate at the front which open onto the bilayer between TMs 2 and 7, and are clamped together by SecE at the back. The channel is closed by both a pore ring composed of hydrophobic SecY resides and a short helix (helix 2A) on the extracellular side of the membrane which forms a plug. The plug probably moves laterally to allow the channel to open. The ring and the pore may move independently.</text>
</comment>
<dbReference type="PIRSF" id="PIRSF004557">
    <property type="entry name" value="SecY"/>
    <property type="match status" value="1"/>
</dbReference>
<gene>
    <name evidence="10" type="primary">secY</name>
    <name evidence="14" type="ORF">A3B40_05910</name>
</gene>
<comment type="similarity">
    <text evidence="2 10 13">Belongs to the SecY/SEC61-alpha family.</text>
</comment>
<dbReference type="GO" id="GO:0006605">
    <property type="term" value="P:protein targeting"/>
    <property type="evidence" value="ECO:0007669"/>
    <property type="project" value="UniProtKB-UniRule"/>
</dbReference>
<keyword evidence="5 10" id="KW-0653">Protein transport</keyword>
<dbReference type="Pfam" id="PF00344">
    <property type="entry name" value="SecY"/>
    <property type="match status" value="1"/>
</dbReference>
<evidence type="ECO:0000256" key="11">
    <source>
        <dbReference type="RuleBase" id="RU000537"/>
    </source>
</evidence>
<dbReference type="Gene3D" id="1.10.3370.10">
    <property type="entry name" value="SecY subunit domain"/>
    <property type="match status" value="1"/>
</dbReference>
<evidence type="ECO:0000256" key="2">
    <source>
        <dbReference type="ARBA" id="ARBA00005751"/>
    </source>
</evidence>
<comment type="subunit">
    <text evidence="10">Component of the Sec protein translocase complex. Heterotrimer consisting of SecY, SecE and SecG subunits. The heterotrimers can form oligomers, although 1 heterotrimer is thought to be able to translocate proteins. Interacts with the ribosome. Interacts with SecDF, and other proteins may be involved. Interacts with SecA.</text>
</comment>
<dbReference type="NCBIfam" id="TIGR00967">
    <property type="entry name" value="3a0501s007"/>
    <property type="match status" value="1"/>
</dbReference>
<proteinExistence type="inferred from homology"/>